<protein>
    <submittedName>
        <fullName evidence="1">Uncharacterized protein</fullName>
    </submittedName>
</protein>
<evidence type="ECO:0000313" key="1">
    <source>
        <dbReference type="EMBL" id="PWN48811.1"/>
    </source>
</evidence>
<reference evidence="1 2" key="1">
    <citation type="journal article" date="2018" name="Mol. Biol. Evol.">
        <title>Broad Genomic Sampling Reveals a Smut Pathogenic Ancestry of the Fungal Clade Ustilaginomycotina.</title>
        <authorList>
            <person name="Kijpornyongpan T."/>
            <person name="Mondo S.J."/>
            <person name="Barry K."/>
            <person name="Sandor L."/>
            <person name="Lee J."/>
            <person name="Lipzen A."/>
            <person name="Pangilinan J."/>
            <person name="LaButti K."/>
            <person name="Hainaut M."/>
            <person name="Henrissat B."/>
            <person name="Grigoriev I.V."/>
            <person name="Spatafora J.W."/>
            <person name="Aime M.C."/>
        </authorList>
    </citation>
    <scope>NUCLEOTIDE SEQUENCE [LARGE SCALE GENOMIC DNA]</scope>
    <source>
        <strain evidence="1 2">SA 807</strain>
    </source>
</reference>
<gene>
    <name evidence="1" type="ORF">IE53DRAFT_398972</name>
</gene>
<name>A0ACD0NSM2_9BASI</name>
<accession>A0ACD0NSM2</accession>
<dbReference type="EMBL" id="KZ820139">
    <property type="protein sequence ID" value="PWN48811.1"/>
    <property type="molecule type" value="Genomic_DNA"/>
</dbReference>
<dbReference type="Proteomes" id="UP000245626">
    <property type="component" value="Unassembled WGS sequence"/>
</dbReference>
<sequence>MDILRTPTALAEGDRRCNDHPFDDHRFLQHFIAVLSNLISCSGPGQSGNGFTAFAKLAGLPSQLLSHEEGESLSILAWASKHMVNQGEDRYESTSERSGSQASSELERLLKERRSRENREDASSSQIEDKEDLTLLAATLMVISFKITRGDIWGFSFFMEELRFLTGSLFKIDSHDTEPGSMKHHFFENVAYHDVFSSTSLLSEPVVPTGILSAYSLKSPQIVRTLTGLSLPLLLTIHQIGQLIRERRSRIKIARCDDDERTWKGTAARFSDEDLLTVIREAQKLEQDLVQEKERMALLVADQPHLAPHRYLHEVLRTTALLHLHSFIYGQSPQCLKIRLFVRQLLSLLEAMADENLPGYCSLHWALFITGLNATGEGHESSALDDRARIQQLYETFSDDFAFMNLGRSHRIIKEVWSRNQQGRIFVDWLDIVEEFDWELFLV</sequence>
<evidence type="ECO:0000313" key="2">
    <source>
        <dbReference type="Proteomes" id="UP000245626"/>
    </source>
</evidence>
<proteinExistence type="predicted"/>
<keyword evidence="2" id="KW-1185">Reference proteome</keyword>
<organism evidence="1 2">
    <name type="scientific">Violaceomyces palustris</name>
    <dbReference type="NCBI Taxonomy" id="1673888"/>
    <lineage>
        <taxon>Eukaryota</taxon>
        <taxon>Fungi</taxon>
        <taxon>Dikarya</taxon>
        <taxon>Basidiomycota</taxon>
        <taxon>Ustilaginomycotina</taxon>
        <taxon>Ustilaginomycetes</taxon>
        <taxon>Violaceomycetales</taxon>
        <taxon>Violaceomycetaceae</taxon>
        <taxon>Violaceomyces</taxon>
    </lineage>
</organism>